<proteinExistence type="predicted"/>
<feature type="region of interest" description="Disordered" evidence="1">
    <location>
        <begin position="34"/>
        <end position="86"/>
    </location>
</feature>
<dbReference type="AlphaFoldDB" id="A0A4Y2HNE5"/>
<dbReference type="Proteomes" id="UP000499080">
    <property type="component" value="Unassembled WGS sequence"/>
</dbReference>
<keyword evidence="3" id="KW-1185">Reference proteome</keyword>
<comment type="caution">
    <text evidence="2">The sequence shown here is derived from an EMBL/GenBank/DDBJ whole genome shotgun (WGS) entry which is preliminary data.</text>
</comment>
<dbReference type="EMBL" id="BGPR01002051">
    <property type="protein sequence ID" value="GBM66887.1"/>
    <property type="molecule type" value="Genomic_DNA"/>
</dbReference>
<reference evidence="2 3" key="1">
    <citation type="journal article" date="2019" name="Sci. Rep.">
        <title>Orb-weaving spider Araneus ventricosus genome elucidates the spidroin gene catalogue.</title>
        <authorList>
            <person name="Kono N."/>
            <person name="Nakamura H."/>
            <person name="Ohtoshi R."/>
            <person name="Moran D.A.P."/>
            <person name="Shinohara A."/>
            <person name="Yoshida Y."/>
            <person name="Fujiwara M."/>
            <person name="Mori M."/>
            <person name="Tomita M."/>
            <person name="Arakawa K."/>
        </authorList>
    </citation>
    <scope>NUCLEOTIDE SEQUENCE [LARGE SCALE GENOMIC DNA]</scope>
</reference>
<evidence type="ECO:0000313" key="2">
    <source>
        <dbReference type="EMBL" id="GBM66887.1"/>
    </source>
</evidence>
<evidence type="ECO:0000313" key="3">
    <source>
        <dbReference type="Proteomes" id="UP000499080"/>
    </source>
</evidence>
<dbReference type="OrthoDB" id="10550991at2759"/>
<evidence type="ECO:0000256" key="1">
    <source>
        <dbReference type="SAM" id="MobiDB-lite"/>
    </source>
</evidence>
<name>A0A4Y2HNE5_ARAVE</name>
<organism evidence="2 3">
    <name type="scientific">Araneus ventricosus</name>
    <name type="common">Orbweaver spider</name>
    <name type="synonym">Epeira ventricosa</name>
    <dbReference type="NCBI Taxonomy" id="182803"/>
    <lineage>
        <taxon>Eukaryota</taxon>
        <taxon>Metazoa</taxon>
        <taxon>Ecdysozoa</taxon>
        <taxon>Arthropoda</taxon>
        <taxon>Chelicerata</taxon>
        <taxon>Arachnida</taxon>
        <taxon>Araneae</taxon>
        <taxon>Araneomorphae</taxon>
        <taxon>Entelegynae</taxon>
        <taxon>Araneoidea</taxon>
        <taxon>Araneidae</taxon>
        <taxon>Araneus</taxon>
    </lineage>
</organism>
<accession>A0A4Y2HNE5</accession>
<sequence length="117" mass="13298">MTETTLASRLSAEISIDSQMVKRALTWLATSLGDGSRQILPPKNKNPYPPSKMDIDDQNNDTRQSSSVETEEQRCQRQKMRYPAKYNPQAVHKSLRLCAAAPMKSKKPQKKLILLRI</sequence>
<gene>
    <name evidence="2" type="ORF">AVEN_263946_1</name>
</gene>
<protein>
    <submittedName>
        <fullName evidence="2">Uncharacterized protein</fullName>
    </submittedName>
</protein>